<dbReference type="EMBL" id="QRBI01000120">
    <property type="protein sequence ID" value="RMC07450.1"/>
    <property type="molecule type" value="Genomic_DNA"/>
</dbReference>
<organism evidence="2 3">
    <name type="scientific">Hirundo rustica rustica</name>
    <dbReference type="NCBI Taxonomy" id="333673"/>
    <lineage>
        <taxon>Eukaryota</taxon>
        <taxon>Metazoa</taxon>
        <taxon>Chordata</taxon>
        <taxon>Craniata</taxon>
        <taxon>Vertebrata</taxon>
        <taxon>Euteleostomi</taxon>
        <taxon>Archelosauria</taxon>
        <taxon>Archosauria</taxon>
        <taxon>Dinosauria</taxon>
        <taxon>Saurischia</taxon>
        <taxon>Theropoda</taxon>
        <taxon>Coelurosauria</taxon>
        <taxon>Aves</taxon>
        <taxon>Neognathae</taxon>
        <taxon>Neoaves</taxon>
        <taxon>Telluraves</taxon>
        <taxon>Australaves</taxon>
        <taxon>Passeriformes</taxon>
        <taxon>Sylvioidea</taxon>
        <taxon>Hirundinidae</taxon>
        <taxon>Hirundo</taxon>
    </lineage>
</organism>
<gene>
    <name evidence="2" type="ORF">DUI87_16922</name>
</gene>
<protein>
    <submittedName>
        <fullName evidence="2">Uncharacterized protein</fullName>
    </submittedName>
</protein>
<reference evidence="2 3" key="1">
    <citation type="submission" date="2018-07" db="EMBL/GenBank/DDBJ databases">
        <title>A high quality draft genome assembly of the barn swallow (H. rustica rustica).</title>
        <authorList>
            <person name="Formenti G."/>
            <person name="Chiara M."/>
            <person name="Poveda L."/>
            <person name="Francoijs K.-J."/>
            <person name="Bonisoli-Alquati A."/>
            <person name="Canova L."/>
            <person name="Gianfranceschi L."/>
            <person name="Horner D.S."/>
            <person name="Saino N."/>
        </authorList>
    </citation>
    <scope>NUCLEOTIDE SEQUENCE [LARGE SCALE GENOMIC DNA]</scope>
    <source>
        <strain evidence="2">Chelidonia</strain>
        <tissue evidence="2">Blood</tissue>
    </source>
</reference>
<evidence type="ECO:0000313" key="2">
    <source>
        <dbReference type="EMBL" id="RMC07450.1"/>
    </source>
</evidence>
<feature type="compositionally biased region" description="Basic and acidic residues" evidence="1">
    <location>
        <begin position="7"/>
        <end position="30"/>
    </location>
</feature>
<proteinExistence type="predicted"/>
<evidence type="ECO:0000256" key="1">
    <source>
        <dbReference type="SAM" id="MobiDB-lite"/>
    </source>
</evidence>
<feature type="region of interest" description="Disordered" evidence="1">
    <location>
        <begin position="1"/>
        <end position="30"/>
    </location>
</feature>
<accession>A0A3M0K8S3</accession>
<dbReference type="AlphaFoldDB" id="A0A3M0K8S3"/>
<sequence length="132" mass="14287">MGFAARGDSRVSEAAAHHNQETVLHEPARDVSPRPCATFETLVHMRADKKHRNPILKVEALVTCVSKKQSVCRGQVLPGTEMSPPNPETLGARLGVQGSASFSSVSLKAKCACFHIPKDTWAIRKAKSLADE</sequence>
<name>A0A3M0K8S3_HIRRU</name>
<dbReference type="Proteomes" id="UP000269221">
    <property type="component" value="Unassembled WGS sequence"/>
</dbReference>
<evidence type="ECO:0000313" key="3">
    <source>
        <dbReference type="Proteomes" id="UP000269221"/>
    </source>
</evidence>
<keyword evidence="3" id="KW-1185">Reference proteome</keyword>
<comment type="caution">
    <text evidence="2">The sequence shown here is derived from an EMBL/GenBank/DDBJ whole genome shotgun (WGS) entry which is preliminary data.</text>
</comment>